<dbReference type="SUPFAM" id="SSF53244">
    <property type="entry name" value="MurD-like peptide ligases, peptide-binding domain"/>
    <property type="match status" value="1"/>
</dbReference>
<dbReference type="Gene3D" id="3.90.190.20">
    <property type="entry name" value="Mur ligase, C-terminal domain"/>
    <property type="match status" value="1"/>
</dbReference>
<dbReference type="InterPro" id="IPR036565">
    <property type="entry name" value="Mur-like_cat_sf"/>
</dbReference>
<dbReference type="GO" id="GO:0008763">
    <property type="term" value="F:UDP-N-acetylmuramate-L-alanine ligase activity"/>
    <property type="evidence" value="ECO:0007669"/>
    <property type="project" value="UniProtKB-EC"/>
</dbReference>
<evidence type="ECO:0000256" key="8">
    <source>
        <dbReference type="ARBA" id="ARBA00047833"/>
    </source>
</evidence>
<evidence type="ECO:0000259" key="12">
    <source>
        <dbReference type="Pfam" id="PF08245"/>
    </source>
</evidence>
<evidence type="ECO:0000256" key="7">
    <source>
        <dbReference type="ARBA" id="ARBA00022840"/>
    </source>
</evidence>
<dbReference type="InterPro" id="IPR036615">
    <property type="entry name" value="Mur_ligase_C_dom_sf"/>
</dbReference>
<feature type="domain" description="Mur ligase N-terminal catalytic" evidence="10">
    <location>
        <begin position="106"/>
        <end position="206"/>
    </location>
</feature>
<dbReference type="Pfam" id="PF02875">
    <property type="entry name" value="Mur_ligase_C"/>
    <property type="match status" value="1"/>
</dbReference>
<evidence type="ECO:0000259" key="11">
    <source>
        <dbReference type="Pfam" id="PF02875"/>
    </source>
</evidence>
<keyword evidence="6" id="KW-0547">Nucleotide-binding</keyword>
<evidence type="ECO:0000256" key="1">
    <source>
        <dbReference type="ARBA" id="ARBA00004496"/>
    </source>
</evidence>
<feature type="domain" description="Mur ligase C-terminal" evidence="11">
    <location>
        <begin position="447"/>
        <end position="579"/>
    </location>
</feature>
<dbReference type="InterPro" id="IPR013221">
    <property type="entry name" value="Mur_ligase_cen"/>
</dbReference>
<evidence type="ECO:0000256" key="5">
    <source>
        <dbReference type="ARBA" id="ARBA00022598"/>
    </source>
</evidence>
<dbReference type="Pfam" id="PF08245">
    <property type="entry name" value="Mur_ligase_M"/>
    <property type="match status" value="1"/>
</dbReference>
<dbReference type="PANTHER" id="PTHR43445:SF3">
    <property type="entry name" value="UDP-N-ACETYLMURAMATE--L-ALANINE LIGASE"/>
    <property type="match status" value="1"/>
</dbReference>
<evidence type="ECO:0000313" key="13">
    <source>
        <dbReference type="EMBL" id="KAE8077754.1"/>
    </source>
</evidence>
<dbReference type="EMBL" id="CM017326">
    <property type="protein sequence ID" value="KAE8077754.1"/>
    <property type="molecule type" value="Genomic_DNA"/>
</dbReference>
<proteinExistence type="inferred from homology"/>
<evidence type="ECO:0000256" key="4">
    <source>
        <dbReference type="ARBA" id="ARBA00022490"/>
    </source>
</evidence>
<feature type="region of interest" description="Disordered" evidence="9">
    <location>
        <begin position="53"/>
        <end position="96"/>
    </location>
</feature>
<dbReference type="OrthoDB" id="2017219at2759"/>
<dbReference type="InterPro" id="IPR050061">
    <property type="entry name" value="MurCDEF_pg_biosynth"/>
</dbReference>
<dbReference type="InterPro" id="IPR005758">
    <property type="entry name" value="UDP-N-AcMur_Ala_ligase_MurC"/>
</dbReference>
<evidence type="ECO:0000256" key="3">
    <source>
        <dbReference type="ARBA" id="ARBA00012211"/>
    </source>
</evidence>
<name>A0A5N6RGK9_9ROSI</name>
<reference evidence="13 14" key="1">
    <citation type="submission" date="2019-06" db="EMBL/GenBank/DDBJ databases">
        <title>A chromosomal-level reference genome of Carpinus fangiana (Coryloideae, Betulaceae).</title>
        <authorList>
            <person name="Yang X."/>
            <person name="Wang Z."/>
            <person name="Zhang L."/>
            <person name="Hao G."/>
            <person name="Liu J."/>
            <person name="Yang Y."/>
        </authorList>
    </citation>
    <scope>NUCLEOTIDE SEQUENCE [LARGE SCALE GENOMIC DNA]</scope>
    <source>
        <strain evidence="13">Cfa_2016G</strain>
        <tissue evidence="13">Leaf</tissue>
    </source>
</reference>
<keyword evidence="14" id="KW-1185">Reference proteome</keyword>
<accession>A0A5N6RGK9</accession>
<keyword evidence="7" id="KW-0067">ATP-binding</keyword>
<sequence>MIIFPTHNPTEPALIAVTCPGKSLPMNFPALFPSNSLNFLEKTKPHFQIRCSRTPTPLRSTTNHVGASVQDSSETSGIRSVSKKCTDKENENRGPFRLKDGGKGWVHFVGVGGCGLSALAMLALKQGFEVSGSDIVWSSYMDGLQEAGAHLHIGHSVSNLKGITGSRLPDAMVVSSAIPQDNVEILHANAAGVPVYKRDYWLARLTECYNLIAVSGSHGKSTTASMLAYVLKAMDDDVTAVVGAHVPQFPGGNIISGCGQNFVLEADEYDGCFLGLSPSIAVVTNLDWEHVDTFQDKEAVISTFRRFLKQIKVGGHLIICGDSPGACSLLDHRRQATGSEYSSGVMSVPNLELCDNYYKTTTYGISSLNDWHASSVHSNFHGGSDYTLCHRGYRVADIRLQITGIHNVLNSLAVISTVMALFSDRMQFYELIDHLRSHLKSFTGVSRRFEMVGTIYGCHIYDDYAHHPTEIRAVLQAARQRFPLKALLVVFQPHTYSRLAALKDEFAAALSDADQVVVTAVYAARETNVWNVSGRDLAASIIGPPSEYISSLEDVVDKLVLPISKDFHRQIVVLTLGAGKQSL</sequence>
<feature type="compositionally biased region" description="Polar residues" evidence="9">
    <location>
        <begin position="53"/>
        <end position="79"/>
    </location>
</feature>
<dbReference type="InterPro" id="IPR004101">
    <property type="entry name" value="Mur_ligase_C"/>
</dbReference>
<dbReference type="SUPFAM" id="SSF51984">
    <property type="entry name" value="MurCD N-terminal domain"/>
    <property type="match status" value="1"/>
</dbReference>
<dbReference type="PANTHER" id="PTHR43445">
    <property type="entry name" value="UDP-N-ACETYLMURAMATE--L-ALANINE LIGASE-RELATED"/>
    <property type="match status" value="1"/>
</dbReference>
<dbReference type="AlphaFoldDB" id="A0A5N6RGK9"/>
<dbReference type="Gene3D" id="3.40.1190.10">
    <property type="entry name" value="Mur-like, catalytic domain"/>
    <property type="match status" value="1"/>
</dbReference>
<evidence type="ECO:0000256" key="2">
    <source>
        <dbReference type="ARBA" id="ARBA00004752"/>
    </source>
</evidence>
<comment type="pathway">
    <text evidence="2">Cell wall biogenesis; peptidoglycan biosynthesis.</text>
</comment>
<dbReference type="Proteomes" id="UP000327013">
    <property type="component" value="Chromosome 6"/>
</dbReference>
<feature type="compositionally biased region" description="Basic and acidic residues" evidence="9">
    <location>
        <begin position="84"/>
        <end position="96"/>
    </location>
</feature>
<evidence type="ECO:0000259" key="10">
    <source>
        <dbReference type="Pfam" id="PF01225"/>
    </source>
</evidence>
<keyword evidence="5" id="KW-0436">Ligase</keyword>
<dbReference type="GO" id="GO:0005737">
    <property type="term" value="C:cytoplasm"/>
    <property type="evidence" value="ECO:0007669"/>
    <property type="project" value="UniProtKB-SubCell"/>
</dbReference>
<keyword evidence="4" id="KW-0963">Cytoplasm</keyword>
<dbReference type="HAMAP" id="MF_00046">
    <property type="entry name" value="MurC"/>
    <property type="match status" value="1"/>
</dbReference>
<evidence type="ECO:0000313" key="14">
    <source>
        <dbReference type="Proteomes" id="UP000327013"/>
    </source>
</evidence>
<comment type="subcellular location">
    <subcellularLocation>
        <location evidence="1">Cytoplasm</location>
    </subcellularLocation>
</comment>
<feature type="domain" description="Mur ligase central" evidence="12">
    <location>
        <begin position="214"/>
        <end position="417"/>
    </location>
</feature>
<dbReference type="SUPFAM" id="SSF53623">
    <property type="entry name" value="MurD-like peptide ligases, catalytic domain"/>
    <property type="match status" value="1"/>
</dbReference>
<evidence type="ECO:0000256" key="6">
    <source>
        <dbReference type="ARBA" id="ARBA00022741"/>
    </source>
</evidence>
<dbReference type="EC" id="6.3.2.8" evidence="3"/>
<evidence type="ECO:0000256" key="9">
    <source>
        <dbReference type="SAM" id="MobiDB-lite"/>
    </source>
</evidence>
<gene>
    <name evidence="13" type="ORF">FH972_016285</name>
</gene>
<dbReference type="Gene3D" id="3.40.50.720">
    <property type="entry name" value="NAD(P)-binding Rossmann-like Domain"/>
    <property type="match status" value="1"/>
</dbReference>
<dbReference type="GO" id="GO:0005524">
    <property type="term" value="F:ATP binding"/>
    <property type="evidence" value="ECO:0007669"/>
    <property type="project" value="UniProtKB-KW"/>
</dbReference>
<dbReference type="InterPro" id="IPR000713">
    <property type="entry name" value="Mur_ligase_N"/>
</dbReference>
<dbReference type="UniPathway" id="UPA00219"/>
<dbReference type="Pfam" id="PF01225">
    <property type="entry name" value="Mur_ligase"/>
    <property type="match status" value="1"/>
</dbReference>
<comment type="catalytic activity">
    <reaction evidence="8">
        <text>UDP-N-acetyl-alpha-D-muramate + L-alanine + ATP = UDP-N-acetyl-alpha-D-muramoyl-L-alanine + ADP + phosphate + H(+)</text>
        <dbReference type="Rhea" id="RHEA:23372"/>
        <dbReference type="ChEBI" id="CHEBI:15378"/>
        <dbReference type="ChEBI" id="CHEBI:30616"/>
        <dbReference type="ChEBI" id="CHEBI:43474"/>
        <dbReference type="ChEBI" id="CHEBI:57972"/>
        <dbReference type="ChEBI" id="CHEBI:70757"/>
        <dbReference type="ChEBI" id="CHEBI:83898"/>
        <dbReference type="ChEBI" id="CHEBI:456216"/>
        <dbReference type="EC" id="6.3.2.8"/>
    </reaction>
</comment>
<organism evidence="13 14">
    <name type="scientific">Carpinus fangiana</name>
    <dbReference type="NCBI Taxonomy" id="176857"/>
    <lineage>
        <taxon>Eukaryota</taxon>
        <taxon>Viridiplantae</taxon>
        <taxon>Streptophyta</taxon>
        <taxon>Embryophyta</taxon>
        <taxon>Tracheophyta</taxon>
        <taxon>Spermatophyta</taxon>
        <taxon>Magnoliopsida</taxon>
        <taxon>eudicotyledons</taxon>
        <taxon>Gunneridae</taxon>
        <taxon>Pentapetalae</taxon>
        <taxon>rosids</taxon>
        <taxon>fabids</taxon>
        <taxon>Fagales</taxon>
        <taxon>Betulaceae</taxon>
        <taxon>Carpinus</taxon>
    </lineage>
</organism>
<protein>
    <recommendedName>
        <fullName evidence="3">UDP-N-acetylmuramate--L-alanine ligase</fullName>
        <ecNumber evidence="3">6.3.2.8</ecNumber>
    </recommendedName>
</protein>
<dbReference type="NCBIfam" id="TIGR01082">
    <property type="entry name" value="murC"/>
    <property type="match status" value="1"/>
</dbReference>